<dbReference type="SUPFAM" id="SSF56349">
    <property type="entry name" value="DNA breaking-rejoining enzymes"/>
    <property type="match status" value="1"/>
</dbReference>
<evidence type="ECO:0000259" key="3">
    <source>
        <dbReference type="PROSITE" id="PS51898"/>
    </source>
</evidence>
<dbReference type="InterPro" id="IPR013762">
    <property type="entry name" value="Integrase-like_cat_sf"/>
</dbReference>
<dbReference type="Proteomes" id="UP001279553">
    <property type="component" value="Unassembled WGS sequence"/>
</dbReference>
<dbReference type="InterPro" id="IPR050090">
    <property type="entry name" value="Tyrosine_recombinase_XerCD"/>
</dbReference>
<keyword evidence="1" id="KW-0229">DNA integration</keyword>
<proteinExistence type="predicted"/>
<accession>A0AAW9DMC6</accession>
<dbReference type="RefSeq" id="WP_319612758.1">
    <property type="nucleotide sequence ID" value="NZ_JAWXYB010000018.1"/>
</dbReference>
<comment type="caution">
    <text evidence="4">The sequence shown here is derived from an EMBL/GenBank/DDBJ whole genome shotgun (WGS) entry which is preliminary data.</text>
</comment>
<keyword evidence="5" id="KW-1185">Reference proteome</keyword>
<dbReference type="GO" id="GO:0006310">
    <property type="term" value="P:DNA recombination"/>
    <property type="evidence" value="ECO:0007669"/>
    <property type="project" value="UniProtKB-KW"/>
</dbReference>
<dbReference type="AlphaFoldDB" id="A0AAW9DMC6"/>
<sequence length="414" mass="45680">MNIVERLARAPRTMEAGDLAPWVAAFADELRSLGHTDLTVGNYADCARHFAAWLAIDNIGLDDVGDGSFGRFKTHRCRCGGYRPATPRSGKYLRRVHRFIDFLGRRGVIKLLDKVVAAPVDPLVRDYQDWLTRNRGICGRTAARHGRMVTRLLLSLGSEPHAYGPAMIKIAIIHEAERCSAPYMKTMTTALRGYLRFLASADLCRPGLEHAVPHIPQWRLSSLPRYLSPDEVERLVASCDLRTGRGVRDRAILLLLARLGLRAGDILEMRLGDIDWSSATLRVKGKGRRETRLPMPQDAGDAVLGYLDGARPLVDSDRLFLRSNAPFRPFASSPTVSHIVALALKRAGIDNPPSHGANLLRHSAATHMLRGGATLQSVGAVLRHRSLDTTTVYAKVDLNMLMQVAQPWPGDVAC</sequence>
<feature type="domain" description="Tyr recombinase" evidence="3">
    <location>
        <begin position="222"/>
        <end position="406"/>
    </location>
</feature>
<dbReference type="EMBL" id="JAWXYB010000018">
    <property type="protein sequence ID" value="MDX5929749.1"/>
    <property type="molecule type" value="Genomic_DNA"/>
</dbReference>
<dbReference type="InterPro" id="IPR011010">
    <property type="entry name" value="DNA_brk_join_enz"/>
</dbReference>
<dbReference type="PROSITE" id="PS51898">
    <property type="entry name" value="TYR_RECOMBINASE"/>
    <property type="match status" value="1"/>
</dbReference>
<dbReference type="GO" id="GO:0003677">
    <property type="term" value="F:DNA binding"/>
    <property type="evidence" value="ECO:0007669"/>
    <property type="project" value="InterPro"/>
</dbReference>
<reference evidence="4 5" key="1">
    <citation type="submission" date="2023-11" db="EMBL/GenBank/DDBJ databases">
        <title>MicrobeMod: A computational toolkit for identifying prokaryotic methylation and restriction-modification with nanopore sequencing.</title>
        <authorList>
            <person name="Crits-Christoph A."/>
            <person name="Kang S.C."/>
            <person name="Lee H."/>
            <person name="Ostrov N."/>
        </authorList>
    </citation>
    <scope>NUCLEOTIDE SEQUENCE [LARGE SCALE GENOMIC DNA]</scope>
    <source>
        <strain evidence="4 5">DSMZ 700</strain>
    </source>
</reference>
<protein>
    <submittedName>
        <fullName evidence="4">Tyrosine-type recombinase/integrase</fullName>
    </submittedName>
</protein>
<gene>
    <name evidence="4" type="ORF">SIL87_03080</name>
</gene>
<name>A0AAW9DMC6_ACIAO</name>
<dbReference type="InterPro" id="IPR002104">
    <property type="entry name" value="Integrase_catalytic"/>
</dbReference>
<evidence type="ECO:0000313" key="4">
    <source>
        <dbReference type="EMBL" id="MDX5929749.1"/>
    </source>
</evidence>
<evidence type="ECO:0000256" key="1">
    <source>
        <dbReference type="ARBA" id="ARBA00022908"/>
    </source>
</evidence>
<dbReference type="GO" id="GO:0015074">
    <property type="term" value="P:DNA integration"/>
    <property type="evidence" value="ECO:0007669"/>
    <property type="project" value="UniProtKB-KW"/>
</dbReference>
<keyword evidence="2" id="KW-0233">DNA recombination</keyword>
<dbReference type="PANTHER" id="PTHR30349:SF90">
    <property type="entry name" value="TYROSINE RECOMBINASE XERD"/>
    <property type="match status" value="1"/>
</dbReference>
<dbReference type="Gene3D" id="1.10.443.10">
    <property type="entry name" value="Intergrase catalytic core"/>
    <property type="match status" value="1"/>
</dbReference>
<organism evidence="4 5">
    <name type="scientific">Acidiphilium acidophilum</name>
    <name type="common">Thiobacillus acidophilus</name>
    <dbReference type="NCBI Taxonomy" id="76588"/>
    <lineage>
        <taxon>Bacteria</taxon>
        <taxon>Pseudomonadati</taxon>
        <taxon>Pseudomonadota</taxon>
        <taxon>Alphaproteobacteria</taxon>
        <taxon>Acetobacterales</taxon>
        <taxon>Acidocellaceae</taxon>
        <taxon>Acidiphilium</taxon>
    </lineage>
</organism>
<dbReference type="Pfam" id="PF00589">
    <property type="entry name" value="Phage_integrase"/>
    <property type="match status" value="1"/>
</dbReference>
<evidence type="ECO:0000256" key="2">
    <source>
        <dbReference type="ARBA" id="ARBA00023172"/>
    </source>
</evidence>
<dbReference type="PANTHER" id="PTHR30349">
    <property type="entry name" value="PHAGE INTEGRASE-RELATED"/>
    <property type="match status" value="1"/>
</dbReference>
<evidence type="ECO:0000313" key="5">
    <source>
        <dbReference type="Proteomes" id="UP001279553"/>
    </source>
</evidence>